<evidence type="ECO:0000313" key="9">
    <source>
        <dbReference type="EMBL" id="MDY0882723.1"/>
    </source>
</evidence>
<dbReference type="PANTHER" id="PTHR37823:SF1">
    <property type="entry name" value="CYTOCHROME C-553-LIKE"/>
    <property type="match status" value="1"/>
</dbReference>
<keyword evidence="7" id="KW-0732">Signal</keyword>
<dbReference type="InterPro" id="IPR009056">
    <property type="entry name" value="Cyt_c-like_dom"/>
</dbReference>
<organism evidence="9 10">
    <name type="scientific">Dongia soli</name>
    <dbReference type="NCBI Taxonomy" id="600628"/>
    <lineage>
        <taxon>Bacteria</taxon>
        <taxon>Pseudomonadati</taxon>
        <taxon>Pseudomonadota</taxon>
        <taxon>Alphaproteobacteria</taxon>
        <taxon>Rhodospirillales</taxon>
        <taxon>Dongiaceae</taxon>
        <taxon>Dongia</taxon>
    </lineage>
</organism>
<dbReference type="EMBL" id="JAXCLW010000002">
    <property type="protein sequence ID" value="MDY0882723.1"/>
    <property type="molecule type" value="Genomic_DNA"/>
</dbReference>
<gene>
    <name evidence="9" type="ORF">SMD27_07705</name>
</gene>
<evidence type="ECO:0000256" key="6">
    <source>
        <dbReference type="PROSITE-ProRule" id="PRU00433"/>
    </source>
</evidence>
<evidence type="ECO:0000256" key="3">
    <source>
        <dbReference type="ARBA" id="ARBA00022723"/>
    </source>
</evidence>
<dbReference type="InterPro" id="IPR036909">
    <property type="entry name" value="Cyt_c-like_dom_sf"/>
</dbReference>
<sequence>MLKRILSLVILLAALSMHVALAEDGRQLTLTIGQETRHFTRDVLLSRPDTKTVSIARDIAYGKPMTFRAVPLARLLEGLTLPPDYVLEAVASDGFATQLPLDLVTNSDPTKAVAYVAIEDPAKPWPALPNKKVSAGPFYIVWLGDGAASVRSEQWPYQVISLTTQEAPAKRWPALAVDAALPATDPVRAGQTLFVTQCMACHKLNRAGSADVGPDLNLPMNPTEYFQPAALERYIRDPASVRHWPEQKMPAFDQANLSDREIALIIRYLGYMASRKVK</sequence>
<evidence type="ECO:0000256" key="5">
    <source>
        <dbReference type="ARBA" id="ARBA00023004"/>
    </source>
</evidence>
<keyword evidence="2 6" id="KW-0349">Heme</keyword>
<evidence type="ECO:0000313" key="10">
    <source>
        <dbReference type="Proteomes" id="UP001279642"/>
    </source>
</evidence>
<dbReference type="Pfam" id="PF00034">
    <property type="entry name" value="Cytochrom_C"/>
    <property type="match status" value="1"/>
</dbReference>
<dbReference type="SUPFAM" id="SSF46626">
    <property type="entry name" value="Cytochrome c"/>
    <property type="match status" value="1"/>
</dbReference>
<keyword evidence="5 6" id="KW-0408">Iron</keyword>
<keyword evidence="3 6" id="KW-0479">Metal-binding</keyword>
<dbReference type="InterPro" id="IPR051811">
    <property type="entry name" value="Cytochrome_c550/c551-like"/>
</dbReference>
<dbReference type="PANTHER" id="PTHR37823">
    <property type="entry name" value="CYTOCHROME C-553-LIKE"/>
    <property type="match status" value="1"/>
</dbReference>
<feature type="signal peptide" evidence="7">
    <location>
        <begin position="1"/>
        <end position="22"/>
    </location>
</feature>
<reference evidence="9 10" key="1">
    <citation type="journal article" date="2016" name="Antonie Van Leeuwenhoek">
        <title>Dongia soli sp. nov., isolated from soil from Dokdo, Korea.</title>
        <authorList>
            <person name="Kim D.U."/>
            <person name="Lee H."/>
            <person name="Kim H."/>
            <person name="Kim S.G."/>
            <person name="Ka J.O."/>
        </authorList>
    </citation>
    <scope>NUCLEOTIDE SEQUENCE [LARGE SCALE GENOMIC DNA]</scope>
    <source>
        <strain evidence="9 10">D78</strain>
    </source>
</reference>
<evidence type="ECO:0000256" key="1">
    <source>
        <dbReference type="ARBA" id="ARBA00022448"/>
    </source>
</evidence>
<dbReference type="PROSITE" id="PS51007">
    <property type="entry name" value="CYTC"/>
    <property type="match status" value="1"/>
</dbReference>
<evidence type="ECO:0000256" key="4">
    <source>
        <dbReference type="ARBA" id="ARBA00022982"/>
    </source>
</evidence>
<protein>
    <submittedName>
        <fullName evidence="9">Cytochrome c</fullName>
    </submittedName>
</protein>
<name>A0ABU5EB18_9PROT</name>
<evidence type="ECO:0000256" key="2">
    <source>
        <dbReference type="ARBA" id="ARBA00022617"/>
    </source>
</evidence>
<proteinExistence type="predicted"/>
<dbReference type="Proteomes" id="UP001279642">
    <property type="component" value="Unassembled WGS sequence"/>
</dbReference>
<evidence type="ECO:0000256" key="7">
    <source>
        <dbReference type="SAM" id="SignalP"/>
    </source>
</evidence>
<feature type="chain" id="PRO_5046708329" evidence="7">
    <location>
        <begin position="23"/>
        <end position="278"/>
    </location>
</feature>
<keyword evidence="4" id="KW-0249">Electron transport</keyword>
<keyword evidence="1" id="KW-0813">Transport</keyword>
<comment type="caution">
    <text evidence="9">The sequence shown here is derived from an EMBL/GenBank/DDBJ whole genome shotgun (WGS) entry which is preliminary data.</text>
</comment>
<dbReference type="RefSeq" id="WP_320507787.1">
    <property type="nucleotide sequence ID" value="NZ_JAXCLW010000002.1"/>
</dbReference>
<dbReference type="Gene3D" id="1.10.760.10">
    <property type="entry name" value="Cytochrome c-like domain"/>
    <property type="match status" value="1"/>
</dbReference>
<keyword evidence="10" id="KW-1185">Reference proteome</keyword>
<accession>A0ABU5EB18</accession>
<evidence type="ECO:0000259" key="8">
    <source>
        <dbReference type="PROSITE" id="PS51007"/>
    </source>
</evidence>
<feature type="domain" description="Cytochrome c" evidence="8">
    <location>
        <begin position="185"/>
        <end position="273"/>
    </location>
</feature>